<reference evidence="1 2" key="1">
    <citation type="submission" date="2019-03" db="EMBL/GenBank/DDBJ databases">
        <title>Dyadobacter AR-3-6 sp. nov., isolated from arctic soil.</title>
        <authorList>
            <person name="Chaudhary D.K."/>
        </authorList>
    </citation>
    <scope>NUCLEOTIDE SEQUENCE [LARGE SCALE GENOMIC DNA]</scope>
    <source>
        <strain evidence="1 2">AR-3-6</strain>
    </source>
</reference>
<dbReference type="EMBL" id="SMFL01000023">
    <property type="protein sequence ID" value="TDE08861.1"/>
    <property type="molecule type" value="Genomic_DNA"/>
</dbReference>
<sequence>MPLETLKNCPVCHASSFSNYLNVEDYTVSHKEFTIQQCNSCYFLFTNPRPSADEIGAYYQSEEYISHHDESKSLMSKVYKAVRKYTIDSKVKMINELKQRKGSLLDIGCGTGTFIHACKLNGWKISATEPDPGARSVASERVESVIYDSINSPELTGKTFDIITMWHVLEHVHLLNETVEWLRKHLNENGTIIIAVPNPQSFDAAKYSHFWAAYDVPRHLYHFTRNTMKKLMDKHNLQVIKVLPMWFDSFYVGMLSTKYKSKSINLFDSVKTGLLSNLKGRSAKSDGTNTSSLIYIINKK</sequence>
<dbReference type="InterPro" id="IPR029063">
    <property type="entry name" value="SAM-dependent_MTases_sf"/>
</dbReference>
<comment type="caution">
    <text evidence="1">The sequence shown here is derived from an EMBL/GenBank/DDBJ whole genome shotgun (WGS) entry which is preliminary data.</text>
</comment>
<keyword evidence="1" id="KW-0489">Methyltransferase</keyword>
<dbReference type="CDD" id="cd02440">
    <property type="entry name" value="AdoMet_MTases"/>
    <property type="match status" value="1"/>
</dbReference>
<keyword evidence="1" id="KW-0808">Transferase</keyword>
<dbReference type="SUPFAM" id="SSF53335">
    <property type="entry name" value="S-adenosyl-L-methionine-dependent methyltransferases"/>
    <property type="match status" value="1"/>
</dbReference>
<protein>
    <submittedName>
        <fullName evidence="1">Class I SAM-dependent methyltransferase</fullName>
    </submittedName>
</protein>
<dbReference type="Pfam" id="PF13489">
    <property type="entry name" value="Methyltransf_23"/>
    <property type="match status" value="1"/>
</dbReference>
<accession>A0A4R5DAP4</accession>
<dbReference type="GO" id="GO:0008168">
    <property type="term" value="F:methyltransferase activity"/>
    <property type="evidence" value="ECO:0007669"/>
    <property type="project" value="UniProtKB-KW"/>
</dbReference>
<name>A0A4R5DAP4_9BACT</name>
<dbReference type="RefSeq" id="WP_131962596.1">
    <property type="nucleotide sequence ID" value="NZ_SMFL01000023.1"/>
</dbReference>
<gene>
    <name evidence="1" type="ORF">E0F88_31955</name>
</gene>
<dbReference type="AlphaFoldDB" id="A0A4R5DAP4"/>
<dbReference type="GO" id="GO:0032259">
    <property type="term" value="P:methylation"/>
    <property type="evidence" value="ECO:0007669"/>
    <property type="project" value="UniProtKB-KW"/>
</dbReference>
<dbReference type="OrthoDB" id="2370471at2"/>
<organism evidence="1 2">
    <name type="scientific">Dyadobacter psychrotolerans</name>
    <dbReference type="NCBI Taxonomy" id="2541721"/>
    <lineage>
        <taxon>Bacteria</taxon>
        <taxon>Pseudomonadati</taxon>
        <taxon>Bacteroidota</taxon>
        <taxon>Cytophagia</taxon>
        <taxon>Cytophagales</taxon>
        <taxon>Spirosomataceae</taxon>
        <taxon>Dyadobacter</taxon>
    </lineage>
</organism>
<dbReference type="Proteomes" id="UP000294850">
    <property type="component" value="Unassembled WGS sequence"/>
</dbReference>
<evidence type="ECO:0000313" key="2">
    <source>
        <dbReference type="Proteomes" id="UP000294850"/>
    </source>
</evidence>
<keyword evidence="2" id="KW-1185">Reference proteome</keyword>
<dbReference type="Gene3D" id="3.40.50.150">
    <property type="entry name" value="Vaccinia Virus protein VP39"/>
    <property type="match status" value="1"/>
</dbReference>
<evidence type="ECO:0000313" key="1">
    <source>
        <dbReference type="EMBL" id="TDE08861.1"/>
    </source>
</evidence>
<dbReference type="PANTHER" id="PTHR43861">
    <property type="entry name" value="TRANS-ACONITATE 2-METHYLTRANSFERASE-RELATED"/>
    <property type="match status" value="1"/>
</dbReference>
<proteinExistence type="predicted"/>